<organism evidence="2">
    <name type="scientific">viral metagenome</name>
    <dbReference type="NCBI Taxonomy" id="1070528"/>
    <lineage>
        <taxon>unclassified sequences</taxon>
        <taxon>metagenomes</taxon>
        <taxon>organismal metagenomes</taxon>
    </lineage>
</organism>
<reference evidence="2" key="1">
    <citation type="journal article" date="2020" name="Nature">
        <title>Giant virus diversity and host interactions through global metagenomics.</title>
        <authorList>
            <person name="Schulz F."/>
            <person name="Roux S."/>
            <person name="Paez-Espino D."/>
            <person name="Jungbluth S."/>
            <person name="Walsh D.A."/>
            <person name="Denef V.J."/>
            <person name="McMahon K.D."/>
            <person name="Konstantinidis K.T."/>
            <person name="Eloe-Fadrosh E.A."/>
            <person name="Kyrpides N.C."/>
            <person name="Woyke T."/>
        </authorList>
    </citation>
    <scope>NUCLEOTIDE SEQUENCE</scope>
    <source>
        <strain evidence="2">GVMAG-M-3300009164-40</strain>
    </source>
</reference>
<dbReference type="EMBL" id="MN739010">
    <property type="protein sequence ID" value="QHT34890.1"/>
    <property type="molecule type" value="Genomic_DNA"/>
</dbReference>
<evidence type="ECO:0000313" key="2">
    <source>
        <dbReference type="EMBL" id="QHT34890.1"/>
    </source>
</evidence>
<feature type="compositionally biased region" description="Basic and acidic residues" evidence="1">
    <location>
        <begin position="8"/>
        <end position="26"/>
    </location>
</feature>
<protein>
    <submittedName>
        <fullName evidence="2">Uncharacterized protein</fullName>
    </submittedName>
</protein>
<feature type="region of interest" description="Disordered" evidence="1">
    <location>
        <begin position="1"/>
        <end position="49"/>
    </location>
</feature>
<accession>A0A6C0F450</accession>
<name>A0A6C0F450_9ZZZZ</name>
<evidence type="ECO:0000256" key="1">
    <source>
        <dbReference type="SAM" id="MobiDB-lite"/>
    </source>
</evidence>
<dbReference type="AlphaFoldDB" id="A0A6C0F450"/>
<proteinExistence type="predicted"/>
<sequence>MPSSTVRRTTDLKMPTKSDGTKDKRYSAPQFVNKVGSRDRRTTPTQLRK</sequence>